<evidence type="ECO:0000313" key="2">
    <source>
        <dbReference type="Proteomes" id="UP000824120"/>
    </source>
</evidence>
<name>A0A9J5X5N7_SOLCO</name>
<dbReference type="Proteomes" id="UP000824120">
    <property type="component" value="Chromosome 10"/>
</dbReference>
<dbReference type="AlphaFoldDB" id="A0A9J5X5N7"/>
<proteinExistence type="predicted"/>
<evidence type="ECO:0000313" key="1">
    <source>
        <dbReference type="EMBL" id="KAG5582542.1"/>
    </source>
</evidence>
<gene>
    <name evidence="1" type="ORF">H5410_053169</name>
</gene>
<accession>A0A9J5X5N7</accession>
<reference evidence="1 2" key="1">
    <citation type="submission" date="2020-09" db="EMBL/GenBank/DDBJ databases">
        <title>De no assembly of potato wild relative species, Solanum commersonii.</title>
        <authorList>
            <person name="Cho K."/>
        </authorList>
    </citation>
    <scope>NUCLEOTIDE SEQUENCE [LARGE SCALE GENOMIC DNA]</scope>
    <source>
        <strain evidence="1">LZ3.2</strain>
        <tissue evidence="1">Leaf</tissue>
    </source>
</reference>
<sequence length="188" mass="21525">MLYKLLRFDIPLEKRYSPASTETAQQAFNRIIATLKLILGIQLLPKNFGNCKNQLKRKSISTSAERRLLKIDESSYQKWYNNTKAFLCDGDLREKQLSPPRPPLVDSQIEMEMEVINENIKGLTLIALDLKLTPKYLCATANVLDTDMKLHPMPSTGTSAQVNTNVSNIQKKRRHSEQPDPLFNIYCK</sequence>
<dbReference type="EMBL" id="JACXVP010000010">
    <property type="protein sequence ID" value="KAG5582542.1"/>
    <property type="molecule type" value="Genomic_DNA"/>
</dbReference>
<keyword evidence="2" id="KW-1185">Reference proteome</keyword>
<comment type="caution">
    <text evidence="1">The sequence shown here is derived from an EMBL/GenBank/DDBJ whole genome shotgun (WGS) entry which is preliminary data.</text>
</comment>
<organism evidence="1 2">
    <name type="scientific">Solanum commersonii</name>
    <name type="common">Commerson's wild potato</name>
    <name type="synonym">Commerson's nightshade</name>
    <dbReference type="NCBI Taxonomy" id="4109"/>
    <lineage>
        <taxon>Eukaryota</taxon>
        <taxon>Viridiplantae</taxon>
        <taxon>Streptophyta</taxon>
        <taxon>Embryophyta</taxon>
        <taxon>Tracheophyta</taxon>
        <taxon>Spermatophyta</taxon>
        <taxon>Magnoliopsida</taxon>
        <taxon>eudicotyledons</taxon>
        <taxon>Gunneridae</taxon>
        <taxon>Pentapetalae</taxon>
        <taxon>asterids</taxon>
        <taxon>lamiids</taxon>
        <taxon>Solanales</taxon>
        <taxon>Solanaceae</taxon>
        <taxon>Solanoideae</taxon>
        <taxon>Solaneae</taxon>
        <taxon>Solanum</taxon>
    </lineage>
</organism>
<protein>
    <submittedName>
        <fullName evidence="1">Uncharacterized protein</fullName>
    </submittedName>
</protein>